<dbReference type="InterPro" id="IPR036388">
    <property type="entry name" value="WH-like_DNA-bd_sf"/>
</dbReference>
<dbReference type="SUPFAM" id="SSF46785">
    <property type="entry name" value="Winged helix' DNA-binding domain"/>
    <property type="match status" value="1"/>
</dbReference>
<reference evidence="6" key="1">
    <citation type="submission" date="2017-08" db="EMBL/GenBank/DDBJ databases">
        <title>Direct submision.</title>
        <authorList>
            <person name="Kim S.-J."/>
            <person name="Rhee S.-K."/>
        </authorList>
    </citation>
    <scope>NUCLEOTIDE SEQUENCE [LARGE SCALE GENOMIC DNA]</scope>
    <source>
        <strain evidence="6">GI5</strain>
    </source>
</reference>
<feature type="domain" description="HTH gntR-type" evidence="4">
    <location>
        <begin position="7"/>
        <end position="74"/>
    </location>
</feature>
<dbReference type="RefSeq" id="WP_101895772.1">
    <property type="nucleotide sequence ID" value="NZ_CP022684.1"/>
</dbReference>
<dbReference type="AlphaFoldDB" id="A0A2K9LPZ7"/>
<evidence type="ECO:0000259" key="4">
    <source>
        <dbReference type="PROSITE" id="PS50949"/>
    </source>
</evidence>
<organism evidence="5 6">
    <name type="scientific">Ketobacter alkanivorans</name>
    <dbReference type="NCBI Taxonomy" id="1917421"/>
    <lineage>
        <taxon>Bacteria</taxon>
        <taxon>Pseudomonadati</taxon>
        <taxon>Pseudomonadota</taxon>
        <taxon>Gammaproteobacteria</taxon>
        <taxon>Pseudomonadales</taxon>
        <taxon>Ketobacteraceae</taxon>
        <taxon>Ketobacter</taxon>
    </lineage>
</organism>
<evidence type="ECO:0000256" key="1">
    <source>
        <dbReference type="ARBA" id="ARBA00023015"/>
    </source>
</evidence>
<protein>
    <recommendedName>
        <fullName evidence="4">HTH gntR-type domain-containing protein</fullName>
    </recommendedName>
</protein>
<dbReference type="SMART" id="SM00345">
    <property type="entry name" value="HTH_GNTR"/>
    <property type="match status" value="1"/>
</dbReference>
<dbReference type="GO" id="GO:0003677">
    <property type="term" value="F:DNA binding"/>
    <property type="evidence" value="ECO:0007669"/>
    <property type="project" value="UniProtKB-KW"/>
</dbReference>
<dbReference type="SMART" id="SM00895">
    <property type="entry name" value="FCD"/>
    <property type="match status" value="1"/>
</dbReference>
<dbReference type="PANTHER" id="PTHR43537">
    <property type="entry name" value="TRANSCRIPTIONAL REGULATOR, GNTR FAMILY"/>
    <property type="match status" value="1"/>
</dbReference>
<name>A0A2K9LPZ7_9GAMM</name>
<sequence length="223" mass="25645">MSFKAPDSLSEQIAQHLGQLIITGELKAGDRIQELRVASELNVSRGSVREAYLILARRYLIDIVPRKGAVVSEMTPKHVRDVYEMNILLIGQLCRRATEAWKDDELEPFLELLQLMEGYVANAQVMNFYDATFNFARMAYQFVDNPYLEDMLEDLQPAVRRTYYFAINLNQAEIDKSMVFFRELMACIVARDVDGAEQKLVQFGEYQRETVLKRLESSEAASI</sequence>
<keyword evidence="3" id="KW-0804">Transcription</keyword>
<dbReference type="Gene3D" id="1.10.10.10">
    <property type="entry name" value="Winged helix-like DNA-binding domain superfamily/Winged helix DNA-binding domain"/>
    <property type="match status" value="1"/>
</dbReference>
<dbReference type="InterPro" id="IPR036390">
    <property type="entry name" value="WH_DNA-bd_sf"/>
</dbReference>
<dbReference type="PANTHER" id="PTHR43537:SF24">
    <property type="entry name" value="GLUCONATE OPERON TRANSCRIPTIONAL REPRESSOR"/>
    <property type="match status" value="1"/>
</dbReference>
<dbReference type="EMBL" id="CP022684">
    <property type="protein sequence ID" value="AUM14398.1"/>
    <property type="molecule type" value="Genomic_DNA"/>
</dbReference>
<dbReference type="Pfam" id="PF07729">
    <property type="entry name" value="FCD"/>
    <property type="match status" value="1"/>
</dbReference>
<gene>
    <name evidence="5" type="ORF">Kalk_19070</name>
</gene>
<evidence type="ECO:0000313" key="5">
    <source>
        <dbReference type="EMBL" id="AUM14398.1"/>
    </source>
</evidence>
<dbReference type="GO" id="GO:0003700">
    <property type="term" value="F:DNA-binding transcription factor activity"/>
    <property type="evidence" value="ECO:0007669"/>
    <property type="project" value="InterPro"/>
</dbReference>
<dbReference type="SUPFAM" id="SSF48008">
    <property type="entry name" value="GntR ligand-binding domain-like"/>
    <property type="match status" value="1"/>
</dbReference>
<dbReference type="InterPro" id="IPR008920">
    <property type="entry name" value="TF_FadR/GntR_C"/>
</dbReference>
<dbReference type="CDD" id="cd07377">
    <property type="entry name" value="WHTH_GntR"/>
    <property type="match status" value="1"/>
</dbReference>
<keyword evidence="6" id="KW-1185">Reference proteome</keyword>
<evidence type="ECO:0000256" key="3">
    <source>
        <dbReference type="ARBA" id="ARBA00023163"/>
    </source>
</evidence>
<proteinExistence type="predicted"/>
<dbReference type="Gene3D" id="1.20.120.530">
    <property type="entry name" value="GntR ligand-binding domain-like"/>
    <property type="match status" value="1"/>
</dbReference>
<dbReference type="Pfam" id="PF00392">
    <property type="entry name" value="GntR"/>
    <property type="match status" value="1"/>
</dbReference>
<dbReference type="OrthoDB" id="8066003at2"/>
<dbReference type="InterPro" id="IPR000524">
    <property type="entry name" value="Tscrpt_reg_HTH_GntR"/>
</dbReference>
<keyword evidence="2" id="KW-0238">DNA-binding</keyword>
<dbReference type="InterPro" id="IPR011711">
    <property type="entry name" value="GntR_C"/>
</dbReference>
<dbReference type="KEGG" id="kak:Kalk_19070"/>
<evidence type="ECO:0000256" key="2">
    <source>
        <dbReference type="ARBA" id="ARBA00023125"/>
    </source>
</evidence>
<dbReference type="Proteomes" id="UP000235116">
    <property type="component" value="Chromosome"/>
</dbReference>
<accession>A0A2K9LPZ7</accession>
<evidence type="ECO:0000313" key="6">
    <source>
        <dbReference type="Proteomes" id="UP000235116"/>
    </source>
</evidence>
<keyword evidence="1" id="KW-0805">Transcription regulation</keyword>
<dbReference type="PROSITE" id="PS50949">
    <property type="entry name" value="HTH_GNTR"/>
    <property type="match status" value="1"/>
</dbReference>